<evidence type="ECO:0000313" key="2">
    <source>
        <dbReference type="Proteomes" id="UP000285906"/>
    </source>
</evidence>
<proteinExistence type="predicted"/>
<organism evidence="1 2">
    <name type="scientific">Epilithonimonas arachidiradicis</name>
    <dbReference type="NCBI Taxonomy" id="1617282"/>
    <lineage>
        <taxon>Bacteria</taxon>
        <taxon>Pseudomonadati</taxon>
        <taxon>Bacteroidota</taxon>
        <taxon>Flavobacteriia</taxon>
        <taxon>Flavobacteriales</taxon>
        <taxon>Weeksellaceae</taxon>
        <taxon>Chryseobacterium group</taxon>
        <taxon>Epilithonimonas</taxon>
    </lineage>
</organism>
<dbReference type="AlphaFoldDB" id="A0A420CXX5"/>
<comment type="caution">
    <text evidence="1">The sequence shown here is derived from an EMBL/GenBank/DDBJ whole genome shotgun (WGS) entry which is preliminary data.</text>
</comment>
<dbReference type="Proteomes" id="UP000285906">
    <property type="component" value="Unassembled WGS sequence"/>
</dbReference>
<evidence type="ECO:0000313" key="1">
    <source>
        <dbReference type="EMBL" id="RKE83152.1"/>
    </source>
</evidence>
<protein>
    <submittedName>
        <fullName evidence="1">Uncharacterized protein</fullName>
    </submittedName>
</protein>
<gene>
    <name evidence="1" type="ORF">BXY58_2704</name>
</gene>
<accession>A0A420CXX5</accession>
<sequence>MIVGKFSDNFIYRNSHFGFVILIDEIAKQLVT</sequence>
<name>A0A420CXX5_9FLAO</name>
<reference evidence="1 2" key="1">
    <citation type="submission" date="2018-09" db="EMBL/GenBank/DDBJ databases">
        <title>Genomic Encyclopedia of Archaeal and Bacterial Type Strains, Phase II (KMG-II): from individual species to whole genera.</title>
        <authorList>
            <person name="Goeker M."/>
        </authorList>
    </citation>
    <scope>NUCLEOTIDE SEQUENCE [LARGE SCALE GENOMIC DNA]</scope>
    <source>
        <strain evidence="1 2">DSM 27620</strain>
    </source>
</reference>
<dbReference type="EMBL" id="RAQH01000008">
    <property type="protein sequence ID" value="RKE83152.1"/>
    <property type="molecule type" value="Genomic_DNA"/>
</dbReference>